<evidence type="ECO:0000313" key="2">
    <source>
        <dbReference type="EMBL" id="VAV86771.1"/>
    </source>
</evidence>
<dbReference type="SUPFAM" id="SSF55729">
    <property type="entry name" value="Acyl-CoA N-acyltransferases (Nat)"/>
    <property type="match status" value="1"/>
</dbReference>
<reference evidence="2" key="1">
    <citation type="submission" date="2018-06" db="EMBL/GenBank/DDBJ databases">
        <authorList>
            <person name="Zhirakovskaya E."/>
        </authorList>
    </citation>
    <scope>NUCLEOTIDE SEQUENCE</scope>
</reference>
<protein>
    <recommendedName>
        <fullName evidence="1">N-acetyltransferase domain-containing protein</fullName>
    </recommendedName>
</protein>
<dbReference type="InterPro" id="IPR016181">
    <property type="entry name" value="Acyl_CoA_acyltransferase"/>
</dbReference>
<proteinExistence type="predicted"/>
<organism evidence="2">
    <name type="scientific">hydrothermal vent metagenome</name>
    <dbReference type="NCBI Taxonomy" id="652676"/>
    <lineage>
        <taxon>unclassified sequences</taxon>
        <taxon>metagenomes</taxon>
        <taxon>ecological metagenomes</taxon>
    </lineage>
</organism>
<dbReference type="InterPro" id="IPR000182">
    <property type="entry name" value="GNAT_dom"/>
</dbReference>
<name>A0A3B0R3K2_9ZZZZ</name>
<dbReference type="Pfam" id="PF13302">
    <property type="entry name" value="Acetyltransf_3"/>
    <property type="match status" value="1"/>
</dbReference>
<dbReference type="AlphaFoldDB" id="A0A3B0R3K2"/>
<dbReference type="PANTHER" id="PTHR43792:SF1">
    <property type="entry name" value="N-ACETYLTRANSFERASE DOMAIN-CONTAINING PROTEIN"/>
    <property type="match status" value="1"/>
</dbReference>
<evidence type="ECO:0000259" key="1">
    <source>
        <dbReference type="Pfam" id="PF13302"/>
    </source>
</evidence>
<accession>A0A3B0R3K2</accession>
<feature type="domain" description="N-acetyltransferase" evidence="1">
    <location>
        <begin position="24"/>
        <end position="159"/>
    </location>
</feature>
<dbReference type="EMBL" id="UOEE01000011">
    <property type="protein sequence ID" value="VAV86771.1"/>
    <property type="molecule type" value="Genomic_DNA"/>
</dbReference>
<dbReference type="Gene3D" id="3.40.630.30">
    <property type="match status" value="1"/>
</dbReference>
<dbReference type="GO" id="GO:0016747">
    <property type="term" value="F:acyltransferase activity, transferring groups other than amino-acyl groups"/>
    <property type="evidence" value="ECO:0007669"/>
    <property type="project" value="InterPro"/>
</dbReference>
<dbReference type="InterPro" id="IPR051531">
    <property type="entry name" value="N-acetyltransferase"/>
</dbReference>
<dbReference type="PANTHER" id="PTHR43792">
    <property type="entry name" value="GNAT FAMILY, PUTATIVE (AFU_ORTHOLOGUE AFUA_3G00765)-RELATED-RELATED"/>
    <property type="match status" value="1"/>
</dbReference>
<sequence>MSGLGRNMADGVPTIFGTTLETERLILRPPAPEDFAAHLARNQDAITMEHLGGVLDAAISWQKFATSMGHWTLRGFGFFTVIEKASNKNVGSVGPQHPHGWPGQEVGWIIGREFWQNGYGKEAALAAVAHAFDTLGWQDVIHVIAPQNLASQALAKSLGSTHLRTIDHLAGFGKATNQIWGQSRGAG</sequence>
<gene>
    <name evidence="2" type="ORF">MNBD_ALPHA06-117</name>
</gene>